<dbReference type="GeneID" id="14910643"/>
<dbReference type="AlphaFoldDB" id="G0QK05"/>
<dbReference type="Proteomes" id="UP000008983">
    <property type="component" value="Unassembled WGS sequence"/>
</dbReference>
<accession>G0QK05</accession>
<reference evidence="1 2" key="1">
    <citation type="submission" date="2011-07" db="EMBL/GenBank/DDBJ databases">
        <authorList>
            <person name="Coyne R."/>
            <person name="Brami D."/>
            <person name="Johnson J."/>
            <person name="Hostetler J."/>
            <person name="Hannick L."/>
            <person name="Clark T."/>
            <person name="Cassidy-Hanley D."/>
            <person name="Inman J."/>
        </authorList>
    </citation>
    <scope>NUCLEOTIDE SEQUENCE [LARGE SCALE GENOMIC DNA]</scope>
    <source>
        <strain evidence="1 2">G5</strain>
    </source>
</reference>
<protein>
    <submittedName>
        <fullName evidence="1">PX domain protein</fullName>
    </submittedName>
</protein>
<organism evidence="1 2">
    <name type="scientific">Ichthyophthirius multifiliis</name>
    <name type="common">White spot disease agent</name>
    <name type="synonym">Ich</name>
    <dbReference type="NCBI Taxonomy" id="5932"/>
    <lineage>
        <taxon>Eukaryota</taxon>
        <taxon>Sar</taxon>
        <taxon>Alveolata</taxon>
        <taxon>Ciliophora</taxon>
        <taxon>Intramacronucleata</taxon>
        <taxon>Oligohymenophorea</taxon>
        <taxon>Hymenostomatida</taxon>
        <taxon>Ophryoglenina</taxon>
        <taxon>Ichthyophthirius</taxon>
    </lineage>
</organism>
<evidence type="ECO:0000313" key="1">
    <source>
        <dbReference type="EMBL" id="EGR34450.1"/>
    </source>
</evidence>
<name>G0QK05_ICHMU</name>
<proteinExistence type="predicted"/>
<feature type="non-terminal residue" evidence="1">
    <location>
        <position position="1"/>
    </location>
</feature>
<dbReference type="RefSeq" id="XP_004039754.1">
    <property type="nucleotide sequence ID" value="XM_004039706.1"/>
</dbReference>
<dbReference type="EMBL" id="GL983113">
    <property type="protein sequence ID" value="EGR34450.1"/>
    <property type="molecule type" value="Genomic_DNA"/>
</dbReference>
<sequence length="168" mass="19870">IKELENVYKVMNNFQVIEANSISDQIKQLIHNQYDFLKYYRQSLSGFKEILKTRNELCSWINKKGEAVEGVFGGLFRQNKESINIPSKNINQLEEQIGYYTQQSIDTFRIILNNKAKAYSKNFIDYYNTREQLLHQTISELNGQKVHLEMIKDNQNDKIQIQLVKKKD</sequence>
<evidence type="ECO:0000313" key="2">
    <source>
        <dbReference type="Proteomes" id="UP000008983"/>
    </source>
</evidence>
<gene>
    <name evidence="1" type="ORF">IMG5_011010</name>
</gene>
<dbReference type="InParanoid" id="G0QK05"/>
<keyword evidence="2" id="KW-1185">Reference proteome</keyword>